<dbReference type="GO" id="GO:0005634">
    <property type="term" value="C:nucleus"/>
    <property type="evidence" value="ECO:0007669"/>
    <property type="project" value="UniProtKB-SubCell"/>
</dbReference>
<feature type="compositionally biased region" description="Low complexity" evidence="6">
    <location>
        <begin position="127"/>
        <end position="138"/>
    </location>
</feature>
<evidence type="ECO:0000256" key="6">
    <source>
        <dbReference type="SAM" id="MobiDB-lite"/>
    </source>
</evidence>
<keyword evidence="5" id="KW-0539">Nucleus</keyword>
<feature type="region of interest" description="Disordered" evidence="6">
    <location>
        <begin position="101"/>
        <end position="162"/>
    </location>
</feature>
<dbReference type="AlphaFoldDB" id="A0A2Z7AAY2"/>
<comment type="function">
    <text evidence="1 5">Transcription factor that specifically binds AT-rich DNA sequences related to the nuclear matrix attachment regions (MARs).</text>
</comment>
<dbReference type="InterPro" id="IPR017956">
    <property type="entry name" value="AT_hook_DNA-bd_motif"/>
</dbReference>
<evidence type="ECO:0000313" key="8">
    <source>
        <dbReference type="EMBL" id="KZV16092.1"/>
    </source>
</evidence>
<dbReference type="Proteomes" id="UP000250235">
    <property type="component" value="Unassembled WGS sequence"/>
</dbReference>
<feature type="compositionally biased region" description="Polar residues" evidence="6">
    <location>
        <begin position="324"/>
        <end position="337"/>
    </location>
</feature>
<accession>A0A2Z7AAY2</accession>
<feature type="region of interest" description="Disordered" evidence="6">
    <location>
        <begin position="24"/>
        <end position="44"/>
    </location>
</feature>
<reference evidence="8 9" key="1">
    <citation type="journal article" date="2015" name="Proc. Natl. Acad. Sci. U.S.A.">
        <title>The resurrection genome of Boea hygrometrica: A blueprint for survival of dehydration.</title>
        <authorList>
            <person name="Xiao L."/>
            <person name="Yang G."/>
            <person name="Zhang L."/>
            <person name="Yang X."/>
            <person name="Zhao S."/>
            <person name="Ji Z."/>
            <person name="Zhou Q."/>
            <person name="Hu M."/>
            <person name="Wang Y."/>
            <person name="Chen M."/>
            <person name="Xu Y."/>
            <person name="Jin H."/>
            <person name="Xiao X."/>
            <person name="Hu G."/>
            <person name="Bao F."/>
            <person name="Hu Y."/>
            <person name="Wan P."/>
            <person name="Li L."/>
            <person name="Deng X."/>
            <person name="Kuang T."/>
            <person name="Xiang C."/>
            <person name="Zhu J.K."/>
            <person name="Oliver M.J."/>
            <person name="He Y."/>
        </authorList>
    </citation>
    <scope>NUCLEOTIDE SEQUENCE [LARGE SCALE GENOMIC DNA]</scope>
    <source>
        <strain evidence="9">cv. XS01</strain>
    </source>
</reference>
<dbReference type="PROSITE" id="PS51742">
    <property type="entry name" value="PPC"/>
    <property type="match status" value="1"/>
</dbReference>
<organism evidence="8 9">
    <name type="scientific">Dorcoceras hygrometricum</name>
    <dbReference type="NCBI Taxonomy" id="472368"/>
    <lineage>
        <taxon>Eukaryota</taxon>
        <taxon>Viridiplantae</taxon>
        <taxon>Streptophyta</taxon>
        <taxon>Embryophyta</taxon>
        <taxon>Tracheophyta</taxon>
        <taxon>Spermatophyta</taxon>
        <taxon>Magnoliopsida</taxon>
        <taxon>eudicotyledons</taxon>
        <taxon>Gunneridae</taxon>
        <taxon>Pentapetalae</taxon>
        <taxon>asterids</taxon>
        <taxon>lamiids</taxon>
        <taxon>Lamiales</taxon>
        <taxon>Gesneriaceae</taxon>
        <taxon>Didymocarpoideae</taxon>
        <taxon>Trichosporeae</taxon>
        <taxon>Loxocarpinae</taxon>
        <taxon>Dorcoceras</taxon>
    </lineage>
</organism>
<dbReference type="InterPro" id="IPR005175">
    <property type="entry name" value="PPC_dom"/>
</dbReference>
<keyword evidence="4 5" id="KW-0804">Transcription</keyword>
<keyword evidence="2 5" id="KW-0805">Transcription regulation</keyword>
<dbReference type="EMBL" id="KV019580">
    <property type="protein sequence ID" value="KZV16092.1"/>
    <property type="molecule type" value="Genomic_DNA"/>
</dbReference>
<keyword evidence="3 5" id="KW-0238">DNA-binding</keyword>
<dbReference type="InterPro" id="IPR039605">
    <property type="entry name" value="AHL"/>
</dbReference>
<dbReference type="SUPFAM" id="SSF117856">
    <property type="entry name" value="AF0104/ALDC/Ptd012-like"/>
    <property type="match status" value="1"/>
</dbReference>
<proteinExistence type="predicted"/>
<dbReference type="CDD" id="cd11378">
    <property type="entry name" value="DUF296"/>
    <property type="match status" value="1"/>
</dbReference>
<keyword evidence="9" id="KW-1185">Reference proteome</keyword>
<dbReference type="Gene3D" id="3.30.1330.80">
    <property type="entry name" value="Hypothetical protein, similar to alpha- acetolactate decarboxylase, domain 2"/>
    <property type="match status" value="1"/>
</dbReference>
<name>A0A2Z7AAY2_9LAMI</name>
<dbReference type="Pfam" id="PF03479">
    <property type="entry name" value="PCC"/>
    <property type="match status" value="1"/>
</dbReference>
<evidence type="ECO:0000256" key="1">
    <source>
        <dbReference type="ARBA" id="ARBA00003687"/>
    </source>
</evidence>
<evidence type="ECO:0000256" key="4">
    <source>
        <dbReference type="ARBA" id="ARBA00023163"/>
    </source>
</evidence>
<feature type="domain" description="PPC" evidence="7">
    <location>
        <begin position="172"/>
        <end position="317"/>
    </location>
</feature>
<evidence type="ECO:0000256" key="3">
    <source>
        <dbReference type="ARBA" id="ARBA00023125"/>
    </source>
</evidence>
<dbReference type="PANTHER" id="PTHR31500:SF64">
    <property type="entry name" value="AT-HOOK MOTIF NUCLEAR-LOCALIZED PROTEIN 12-RELATED"/>
    <property type="match status" value="1"/>
</dbReference>
<protein>
    <recommendedName>
        <fullName evidence="5">AT-hook motif nuclear-localized protein</fullName>
    </recommendedName>
</protein>
<dbReference type="SMART" id="SM00384">
    <property type="entry name" value="AT_hook"/>
    <property type="match status" value="2"/>
</dbReference>
<evidence type="ECO:0000256" key="5">
    <source>
        <dbReference type="RuleBase" id="RU367031"/>
    </source>
</evidence>
<feature type="compositionally biased region" description="Gly residues" evidence="6">
    <location>
        <begin position="24"/>
        <end position="41"/>
    </location>
</feature>
<evidence type="ECO:0000313" key="9">
    <source>
        <dbReference type="Proteomes" id="UP000250235"/>
    </source>
</evidence>
<evidence type="ECO:0000256" key="2">
    <source>
        <dbReference type="ARBA" id="ARBA00023015"/>
    </source>
</evidence>
<sequence length="360" mass="37527">MDGREGIAYQGSASYYFNRGGVGGSDGSGSGPNGHGPGGGSAMTQAREIHPAPVFKNLSNPNIAMHPNIGVNGSAVSGPAFHVENSSPNFTHGVTMAMVPVAPPTGETVKKKRGRPRKYAPDKSNTSLGLSPLSAPSSRVDEINPSEKRRRGRPPGSGWKQQLAPLGEWMNSTVGLAFTPHVIHVGVGEDVAAKILAFAQQRPRALCILSANGSVSSVTLRQPSTSAGTVTYEGRFQILCLSGSYLLAESGGPRNRTGGLSISICNPDGRMIGGAIGGRLTAANPVQVVACSFVYGSTKAKNKAESETKDENYLLEESAEKTLTPDTSAASHPNSGASLWPQGSRLDVKNSQLDFDLMDG</sequence>
<feature type="region of interest" description="Disordered" evidence="6">
    <location>
        <begin position="318"/>
        <end position="345"/>
    </location>
</feature>
<dbReference type="GO" id="GO:0003680">
    <property type="term" value="F:minor groove of adenine-thymine-rich DNA binding"/>
    <property type="evidence" value="ECO:0007669"/>
    <property type="project" value="UniProtKB-UniRule"/>
</dbReference>
<comment type="domain">
    <text evidence="5">The PPC domain mediates interactions between AHL proteins.</text>
</comment>
<comment type="subcellular location">
    <subcellularLocation>
        <location evidence="5">Nucleus</location>
    </subcellularLocation>
</comment>
<evidence type="ECO:0000259" key="7">
    <source>
        <dbReference type="PROSITE" id="PS51742"/>
    </source>
</evidence>
<dbReference type="PANTHER" id="PTHR31500">
    <property type="entry name" value="AT-HOOK MOTIF NUCLEAR-LOCALIZED PROTEIN 9"/>
    <property type="match status" value="1"/>
</dbReference>
<dbReference type="OrthoDB" id="1101183at2759"/>
<gene>
    <name evidence="8" type="ORF">F511_24885</name>
</gene>